<dbReference type="AlphaFoldDB" id="A0A507CIC9"/>
<gene>
    <name evidence="3" type="ORF">SeLEV6574_g07883</name>
    <name evidence="4" type="ORF">SeMB42_g04059</name>
</gene>
<feature type="signal peptide" evidence="2">
    <location>
        <begin position="1"/>
        <end position="24"/>
    </location>
</feature>
<evidence type="ECO:0000256" key="1">
    <source>
        <dbReference type="SAM" id="MobiDB-lite"/>
    </source>
</evidence>
<protein>
    <submittedName>
        <fullName evidence="3">Uncharacterized protein</fullName>
    </submittedName>
</protein>
<evidence type="ECO:0000313" key="6">
    <source>
        <dbReference type="Proteomes" id="UP000320475"/>
    </source>
</evidence>
<feature type="chain" id="PRO_5036363025" evidence="2">
    <location>
        <begin position="25"/>
        <end position="437"/>
    </location>
</feature>
<name>A0A507CIC9_9FUNG</name>
<evidence type="ECO:0000256" key="2">
    <source>
        <dbReference type="SAM" id="SignalP"/>
    </source>
</evidence>
<dbReference type="EMBL" id="QEAM01000642">
    <property type="protein sequence ID" value="TPX37403.1"/>
    <property type="molecule type" value="Genomic_DNA"/>
</dbReference>
<keyword evidence="5" id="KW-1185">Reference proteome</keyword>
<comment type="caution">
    <text evidence="3">The sequence shown here is derived from an EMBL/GenBank/DDBJ whole genome shotgun (WGS) entry which is preliminary data.</text>
</comment>
<organism evidence="3 6">
    <name type="scientific">Synchytrium endobioticum</name>
    <dbReference type="NCBI Taxonomy" id="286115"/>
    <lineage>
        <taxon>Eukaryota</taxon>
        <taxon>Fungi</taxon>
        <taxon>Fungi incertae sedis</taxon>
        <taxon>Chytridiomycota</taxon>
        <taxon>Chytridiomycota incertae sedis</taxon>
        <taxon>Chytridiomycetes</taxon>
        <taxon>Synchytriales</taxon>
        <taxon>Synchytriaceae</taxon>
        <taxon>Synchytrium</taxon>
    </lineage>
</organism>
<dbReference type="Proteomes" id="UP000317494">
    <property type="component" value="Unassembled WGS sequence"/>
</dbReference>
<proteinExistence type="predicted"/>
<feature type="region of interest" description="Disordered" evidence="1">
    <location>
        <begin position="365"/>
        <end position="437"/>
    </location>
</feature>
<reference evidence="5 6" key="1">
    <citation type="journal article" date="2019" name="Sci. Rep.">
        <title>Comparative genomics of chytrid fungi reveal insights into the obligate biotrophic and pathogenic lifestyle of Synchytrium endobioticum.</title>
        <authorList>
            <person name="van de Vossenberg B.T.L.H."/>
            <person name="Warris S."/>
            <person name="Nguyen H.D.T."/>
            <person name="van Gent-Pelzer M.P.E."/>
            <person name="Joly D.L."/>
            <person name="van de Geest H.C."/>
            <person name="Bonants P.J.M."/>
            <person name="Smith D.S."/>
            <person name="Levesque C.A."/>
            <person name="van der Lee T.A.J."/>
        </authorList>
    </citation>
    <scope>NUCLEOTIDE SEQUENCE [LARGE SCALE GENOMIC DNA]</scope>
    <source>
        <strain evidence="3 6">LEV6574</strain>
        <strain evidence="4 5">MB42</strain>
    </source>
</reference>
<accession>A0A507CIC9</accession>
<dbReference type="VEuPathDB" id="FungiDB:SeMB42_g04059"/>
<evidence type="ECO:0000313" key="4">
    <source>
        <dbReference type="EMBL" id="TPX45328.1"/>
    </source>
</evidence>
<sequence length="437" mass="49101">MVNTITVGVATLLIFVTFSQSAPAEPGDEDIREMVRAFSVKRRRTITVGITALAIRKGLAEAVEGATEELTRIILGKVNTRVSERLPEHYPCTVAETLNPSGFEDLSPDQNRIARAYLSYVFEKLKYLFLYLQSYVPRHHANPLALDRLLAGLALVWDVLVVYYILDDWCRDYVSRLCEKSSAKAKLPTVVKTSYTLNPQPVSELSRAMALHPEECCDNLRTVRELRLAPCFQAAIAKLHRENRMAPLSCAPQRPLSGGGEAAQQDYNMFNQPNAYGNVESFPLVIDLVDDSDKSTPNLDNRIEYFNLLENNIDHKDRRDQPTPELVDLFRKAEEQGLQSSGVSLGMYDAKRLKGTTLRIEEPSPQALSFSHWHHSESSSHRHDKRKRPMHADGATDLDPTQQVQGGLDGRPAHGKSRLAEGSKVQLGRGRMRLNRE</sequence>
<keyword evidence="2" id="KW-0732">Signal</keyword>
<evidence type="ECO:0000313" key="3">
    <source>
        <dbReference type="EMBL" id="TPX37403.1"/>
    </source>
</evidence>
<evidence type="ECO:0000313" key="5">
    <source>
        <dbReference type="Proteomes" id="UP000317494"/>
    </source>
</evidence>
<dbReference type="Proteomes" id="UP000320475">
    <property type="component" value="Unassembled WGS sequence"/>
</dbReference>
<dbReference type="EMBL" id="QEAN01000156">
    <property type="protein sequence ID" value="TPX45328.1"/>
    <property type="molecule type" value="Genomic_DNA"/>
</dbReference>